<keyword evidence="4" id="KW-1185">Reference proteome</keyword>
<dbReference type="GO" id="GO:0016829">
    <property type="term" value="F:lyase activity"/>
    <property type="evidence" value="ECO:0007669"/>
    <property type="project" value="UniProtKB-KW"/>
</dbReference>
<evidence type="ECO:0000313" key="4">
    <source>
        <dbReference type="Proteomes" id="UP000483362"/>
    </source>
</evidence>
<dbReference type="SUPFAM" id="SSF53187">
    <property type="entry name" value="Zn-dependent exopeptidases"/>
    <property type="match status" value="1"/>
</dbReference>
<comment type="caution">
    <text evidence="3">The sequence shown here is derived from an EMBL/GenBank/DDBJ whole genome shotgun (WGS) entry which is preliminary data.</text>
</comment>
<accession>A0A6L5XEM9</accession>
<dbReference type="InterPro" id="IPR036116">
    <property type="entry name" value="FN3_sf"/>
</dbReference>
<evidence type="ECO:0000313" key="3">
    <source>
        <dbReference type="EMBL" id="MSS17973.1"/>
    </source>
</evidence>
<dbReference type="InterPro" id="IPR003961">
    <property type="entry name" value="FN3_dom"/>
</dbReference>
<dbReference type="Gene3D" id="2.60.120.260">
    <property type="entry name" value="Galactose-binding domain-like"/>
    <property type="match status" value="1"/>
</dbReference>
<feature type="domain" description="Golvesin/Xly CBD-like" evidence="2">
    <location>
        <begin position="274"/>
        <end position="377"/>
    </location>
</feature>
<protein>
    <submittedName>
        <fullName evidence="3">Xanthan lyase</fullName>
    </submittedName>
</protein>
<dbReference type="EMBL" id="VULT01000014">
    <property type="protein sequence ID" value="MSS17973.1"/>
    <property type="molecule type" value="Genomic_DNA"/>
</dbReference>
<keyword evidence="1" id="KW-0732">Signal</keyword>
<dbReference type="AlphaFoldDB" id="A0A6L5XEM9"/>
<dbReference type="CDD" id="cd00063">
    <property type="entry name" value="FN3"/>
    <property type="match status" value="1"/>
</dbReference>
<reference evidence="3 4" key="1">
    <citation type="submission" date="2019-08" db="EMBL/GenBank/DDBJ databases">
        <title>In-depth cultivation of the pig gut microbiome towards novel bacterial diversity and tailored functional studies.</title>
        <authorList>
            <person name="Wylensek D."/>
            <person name="Hitch T.C.A."/>
            <person name="Clavel T."/>
        </authorList>
    </citation>
    <scope>NUCLEOTIDE SEQUENCE [LARGE SCALE GENOMIC DNA]</scope>
    <source>
        <strain evidence="3 4">Oil-RF-744-WCA-WT-10</strain>
    </source>
</reference>
<feature type="signal peptide" evidence="1">
    <location>
        <begin position="1"/>
        <end position="34"/>
    </location>
</feature>
<proteinExistence type="predicted"/>
<sequence length="1019" mass="112842">MNEMNNCNQLMSKRIHAFVALACAGLFAAGSVQAQTVLGDADVARVQAVVSKNVPLNMGIGTVRASSVVMSGDTVTVDLSENFSDIPFTESSISKMKDDVKAALGPQGEGRKVKLTVAGVDVDDYFIDFDSSYKRKHAPFVTPVDKDRHYSKALDGNIVAMWPSHGLYFENKLNRWEWQRGRLMQTVEDMYTHSYVIPFLMPMLENAGAYVWDARERDTHKVAVVVDNDGGKASSAYGEQNGKCSWTKGNGTGFAYVRDQYVDFQNPFAEGTYRQVATTKDKKKLSLAHWDVDMPEAGDYAVYVSYKTVPGSSTDARYTVNSLAGPEEFVVDQTMAGGVWVYLGTFQLKKGLNKNVVTLSNFSKEENRVVTADAIKVGGGTNMVARRVALPTDENKQRAAQQENEKSLGKPGIDYKYVSSSNYPLFEVGSRYYLQWAGFPDSVYSPTRGINDYTDDYRCRGMWVNYLAGGSAVLPARKGLNVPVDVSFCLHTDAGTTPGDDIIGTLIIYCTKQNGKQFSNYVDGTPRELSRKFANIVTSQVVNDIRAKYEPNWTRRGMRDASYFEARVPEVPALLMELLSHQNFADMKYGLDPNFRFDVSRAIYKGILKFIAQRDHRDYVVQPLPVNSFAIDRVSDDCYILNWKPTPDSLSENADPKKYVVYERVADGGFKQLAVTKDTKYVTYVKDNLVHSYKVVAMNDGGRSFPSEVLSLGVAKGSKGNVAVVNGFTRLSAPDWFDGDKMAGFLDEKDHGVDYVRQINYVGKQYEFDRSLEWKDDDDTGFGDSRSDHETEPVAGNTFDYTAIHGQSLLNAGYSFVSMSAQAFAAGKVNSEDFKTVDIILGKQKETPNGRGAYPDRYKIFTPELMQAIKRFTSAGGNVLMSGSYVGSDVWNNAKAGDAEKTFASSVLGYKLRASRACDKGQVMTVPTSFGALVDGRKATFVQQLNSKMYAVESPDALMPADDRGQTYMRYGENNKPAAVAVDCGTYRTVVMGFPLETVVEPGLRDAIVGDVMRFLNKQ</sequence>
<dbReference type="Gene3D" id="3.40.630.40">
    <property type="entry name" value="Zn-dependent exopeptidases"/>
    <property type="match status" value="1"/>
</dbReference>
<dbReference type="InterPro" id="IPR033803">
    <property type="entry name" value="CBD-like_Golvesin-Xly"/>
</dbReference>
<dbReference type="Pfam" id="PF25275">
    <property type="entry name" value="Golvesin_C"/>
    <property type="match status" value="1"/>
</dbReference>
<evidence type="ECO:0000259" key="2">
    <source>
        <dbReference type="Pfam" id="PF25275"/>
    </source>
</evidence>
<dbReference type="SUPFAM" id="SSF49265">
    <property type="entry name" value="Fibronectin type III"/>
    <property type="match status" value="1"/>
</dbReference>
<name>A0A6L5XEM9_9BACT</name>
<gene>
    <name evidence="3" type="ORF">FYJ29_09425</name>
</gene>
<keyword evidence="3" id="KW-0456">Lyase</keyword>
<evidence type="ECO:0000256" key="1">
    <source>
        <dbReference type="SAM" id="SignalP"/>
    </source>
</evidence>
<organism evidence="3 4">
    <name type="scientific">Sodaliphilus pleomorphus</name>
    <dbReference type="NCBI Taxonomy" id="2606626"/>
    <lineage>
        <taxon>Bacteria</taxon>
        <taxon>Pseudomonadati</taxon>
        <taxon>Bacteroidota</taxon>
        <taxon>Bacteroidia</taxon>
        <taxon>Bacteroidales</taxon>
        <taxon>Muribaculaceae</taxon>
        <taxon>Sodaliphilus</taxon>
    </lineage>
</organism>
<feature type="chain" id="PRO_5026874700" evidence="1">
    <location>
        <begin position="35"/>
        <end position="1019"/>
    </location>
</feature>
<dbReference type="Proteomes" id="UP000483362">
    <property type="component" value="Unassembled WGS sequence"/>
</dbReference>